<sequence length="49" mass="5969">QMVQERNDILWKLNQTLMREVRKIRLNPIEEIKRVAMDRAISIYTQVPM</sequence>
<protein>
    <submittedName>
        <fullName evidence="1">Uncharacterized protein</fullName>
    </submittedName>
</protein>
<accession>A0A0B7ANF2</accession>
<name>A0A0B7ANF2_9EUPU</name>
<organism evidence="1">
    <name type="scientific">Arion vulgaris</name>
    <dbReference type="NCBI Taxonomy" id="1028688"/>
    <lineage>
        <taxon>Eukaryota</taxon>
        <taxon>Metazoa</taxon>
        <taxon>Spiralia</taxon>
        <taxon>Lophotrochozoa</taxon>
        <taxon>Mollusca</taxon>
        <taxon>Gastropoda</taxon>
        <taxon>Heterobranchia</taxon>
        <taxon>Euthyneura</taxon>
        <taxon>Panpulmonata</taxon>
        <taxon>Eupulmonata</taxon>
        <taxon>Stylommatophora</taxon>
        <taxon>Helicina</taxon>
        <taxon>Arionoidea</taxon>
        <taxon>Arionidae</taxon>
        <taxon>Arion</taxon>
    </lineage>
</organism>
<dbReference type="AlphaFoldDB" id="A0A0B7ANF2"/>
<feature type="non-terminal residue" evidence="1">
    <location>
        <position position="1"/>
    </location>
</feature>
<gene>
    <name evidence="1" type="primary">ORF126439</name>
</gene>
<evidence type="ECO:0000313" key="1">
    <source>
        <dbReference type="EMBL" id="CEK81511.1"/>
    </source>
</evidence>
<reference evidence="1" key="1">
    <citation type="submission" date="2014-12" db="EMBL/GenBank/DDBJ databases">
        <title>Insight into the proteome of Arion vulgaris.</title>
        <authorList>
            <person name="Aradska J."/>
            <person name="Bulat T."/>
            <person name="Smidak R."/>
            <person name="Sarate P."/>
            <person name="Gangsoo J."/>
            <person name="Sialana F."/>
            <person name="Bilban M."/>
            <person name="Lubec G."/>
        </authorList>
    </citation>
    <scope>NUCLEOTIDE SEQUENCE</scope>
    <source>
        <tissue evidence="1">Skin</tissue>
    </source>
</reference>
<proteinExistence type="predicted"/>
<dbReference type="EMBL" id="HACG01034646">
    <property type="protein sequence ID" value="CEK81511.1"/>
    <property type="molecule type" value="Transcribed_RNA"/>
</dbReference>